<dbReference type="Proteomes" id="UP000468928">
    <property type="component" value="Unassembled WGS sequence"/>
</dbReference>
<proteinExistence type="predicted"/>
<feature type="signal peptide" evidence="1">
    <location>
        <begin position="1"/>
        <end position="26"/>
    </location>
</feature>
<comment type="caution">
    <text evidence="3">The sequence shown here is derived from an EMBL/GenBank/DDBJ whole genome shotgun (WGS) entry which is preliminary data.</text>
</comment>
<feature type="domain" description="DUF8020" evidence="2">
    <location>
        <begin position="45"/>
        <end position="102"/>
    </location>
</feature>
<evidence type="ECO:0000313" key="4">
    <source>
        <dbReference type="EMBL" id="NEW55408.1"/>
    </source>
</evidence>
<gene>
    <name evidence="3" type="ORF">GV789_14735</name>
    <name evidence="4" type="ORF">GV794_07055</name>
</gene>
<evidence type="ECO:0000313" key="6">
    <source>
        <dbReference type="Proteomes" id="UP000470876"/>
    </source>
</evidence>
<organism evidence="3 5">
    <name type="scientific">Nocardia cyriacigeorgica</name>
    <dbReference type="NCBI Taxonomy" id="135487"/>
    <lineage>
        <taxon>Bacteria</taxon>
        <taxon>Bacillati</taxon>
        <taxon>Actinomycetota</taxon>
        <taxon>Actinomycetes</taxon>
        <taxon>Mycobacteriales</taxon>
        <taxon>Nocardiaceae</taxon>
        <taxon>Nocardia</taxon>
    </lineage>
</organism>
<dbReference type="EMBL" id="JAAGUZ010000035">
    <property type="protein sequence ID" value="NEW45693.1"/>
    <property type="molecule type" value="Genomic_DNA"/>
</dbReference>
<evidence type="ECO:0000313" key="5">
    <source>
        <dbReference type="Proteomes" id="UP000468928"/>
    </source>
</evidence>
<dbReference type="InterPro" id="IPR058333">
    <property type="entry name" value="DUF8020"/>
</dbReference>
<name>A0A6P1DAF6_9NOCA</name>
<evidence type="ECO:0000256" key="1">
    <source>
        <dbReference type="SAM" id="SignalP"/>
    </source>
</evidence>
<dbReference type="Pfam" id="PF26059">
    <property type="entry name" value="DUF8020"/>
    <property type="match status" value="1"/>
</dbReference>
<feature type="chain" id="PRO_5027099357" description="DUF8020 domain-containing protein" evidence="1">
    <location>
        <begin position="27"/>
        <end position="246"/>
    </location>
</feature>
<protein>
    <recommendedName>
        <fullName evidence="2">DUF8020 domain-containing protein</fullName>
    </recommendedName>
</protein>
<keyword evidence="6" id="KW-1185">Reference proteome</keyword>
<dbReference type="EMBL" id="JAAGUX010000008">
    <property type="protein sequence ID" value="NEW55408.1"/>
    <property type="molecule type" value="Genomic_DNA"/>
</dbReference>
<reference evidence="5 6" key="1">
    <citation type="submission" date="2020-01" db="EMBL/GenBank/DDBJ databases">
        <title>Genetics and antimicrobial susceptibilities of Nocardia species isolated from the soil; a comparison with species isolated from humans.</title>
        <authorList>
            <person name="Carrasco G."/>
            <person name="Monzon S."/>
            <person name="Sansegundo M."/>
            <person name="Garcia E."/>
            <person name="Garrido N."/>
            <person name="Medina M.J."/>
            <person name="Villalon P."/>
            <person name="Ramirez-Arocha A.C."/>
            <person name="Jimenez P."/>
            <person name="Cuesta I."/>
            <person name="Valdezate S."/>
        </authorList>
    </citation>
    <scope>NUCLEOTIDE SEQUENCE [LARGE SCALE GENOMIC DNA]</scope>
    <source>
        <strain evidence="3 5">CNM20110639</strain>
        <strain evidence="4 6">CNM20110649</strain>
    </source>
</reference>
<accession>A0A6P1DAF6</accession>
<sequence>MNTARIAGSIVAATSMAVLSSGTAHAGPAEPVRPSNSIDVTIAPGIHYTGNTADNSVVVSTVFGSLTTKGSEFRVLDVQGNVVAGQPPTRAVDTAQSPIAAAPDIAVAATTAGSDSNPRAGLGASDNIEASAPTAESATQQIGGSEAYYAALGIAATQFGLATGVGSVAGGVIGLGVGCVAGALTGGFVALPTGPVAAPAAAFGCIIGASLGAGIGAVVGGAALGIPVGVASAVEMYNTLHAAGEI</sequence>
<evidence type="ECO:0000259" key="2">
    <source>
        <dbReference type="Pfam" id="PF26059"/>
    </source>
</evidence>
<dbReference type="AlphaFoldDB" id="A0A6P1DAF6"/>
<evidence type="ECO:0000313" key="3">
    <source>
        <dbReference type="EMBL" id="NEW45693.1"/>
    </source>
</evidence>
<keyword evidence="1" id="KW-0732">Signal</keyword>
<dbReference type="Proteomes" id="UP000470876">
    <property type="component" value="Unassembled WGS sequence"/>
</dbReference>
<dbReference type="RefSeq" id="WP_163829245.1">
    <property type="nucleotide sequence ID" value="NZ_JAAGUX010000008.1"/>
</dbReference>